<organism evidence="4 5">
    <name type="scientific">Molorchus minor</name>
    <dbReference type="NCBI Taxonomy" id="1323400"/>
    <lineage>
        <taxon>Eukaryota</taxon>
        <taxon>Metazoa</taxon>
        <taxon>Ecdysozoa</taxon>
        <taxon>Arthropoda</taxon>
        <taxon>Hexapoda</taxon>
        <taxon>Insecta</taxon>
        <taxon>Pterygota</taxon>
        <taxon>Neoptera</taxon>
        <taxon>Endopterygota</taxon>
        <taxon>Coleoptera</taxon>
        <taxon>Polyphaga</taxon>
        <taxon>Cucujiformia</taxon>
        <taxon>Chrysomeloidea</taxon>
        <taxon>Cerambycidae</taxon>
        <taxon>Lamiinae</taxon>
        <taxon>Monochamini</taxon>
        <taxon>Molorchus</taxon>
    </lineage>
</organism>
<proteinExistence type="predicted"/>
<evidence type="ECO:0000259" key="3">
    <source>
        <dbReference type="SMART" id="SM00363"/>
    </source>
</evidence>
<dbReference type="PANTHER" id="PTHR13633:SF3">
    <property type="entry name" value="MITOCHONDRIAL TRANSCRIPTION RESCUE FACTOR 1"/>
    <property type="match status" value="1"/>
</dbReference>
<feature type="domain" description="RNA-binding S4" evidence="3">
    <location>
        <begin position="99"/>
        <end position="165"/>
    </location>
</feature>
<dbReference type="InterPro" id="IPR057896">
    <property type="entry name" value="MTRES1_C"/>
</dbReference>
<protein>
    <recommendedName>
        <fullName evidence="3">RNA-binding S4 domain-containing protein</fullName>
    </recommendedName>
</protein>
<reference evidence="4" key="1">
    <citation type="journal article" date="2023" name="Insect Mol. Biol.">
        <title>Genome sequencing provides insights into the evolution of gene families encoding plant cell wall-degrading enzymes in longhorned beetles.</title>
        <authorList>
            <person name="Shin N.R."/>
            <person name="Okamura Y."/>
            <person name="Kirsch R."/>
            <person name="Pauchet Y."/>
        </authorList>
    </citation>
    <scope>NUCLEOTIDE SEQUENCE</scope>
    <source>
        <strain evidence="4">MMC_N1</strain>
    </source>
</reference>
<dbReference type="InterPro" id="IPR036986">
    <property type="entry name" value="S4_RNA-bd_sf"/>
</dbReference>
<dbReference type="EMBL" id="JAPWTJ010000027">
    <property type="protein sequence ID" value="KAJ8984773.1"/>
    <property type="molecule type" value="Genomic_DNA"/>
</dbReference>
<comment type="caution">
    <text evidence="4">The sequence shown here is derived from an EMBL/GenBank/DDBJ whole genome shotgun (WGS) entry which is preliminary data.</text>
</comment>
<dbReference type="SMART" id="SM00363">
    <property type="entry name" value="S4"/>
    <property type="match status" value="1"/>
</dbReference>
<dbReference type="InterPro" id="IPR002942">
    <property type="entry name" value="S4_RNA-bd"/>
</dbReference>
<evidence type="ECO:0000256" key="1">
    <source>
        <dbReference type="PROSITE-ProRule" id="PRU00182"/>
    </source>
</evidence>
<dbReference type="SUPFAM" id="SSF55174">
    <property type="entry name" value="Alpha-L RNA-binding motif"/>
    <property type="match status" value="1"/>
</dbReference>
<evidence type="ECO:0000313" key="5">
    <source>
        <dbReference type="Proteomes" id="UP001162164"/>
    </source>
</evidence>
<dbReference type="PANTHER" id="PTHR13633">
    <property type="entry name" value="MITOCHONDRIAL TRANSCRIPTION RESCUE FACTOR 1"/>
    <property type="match status" value="1"/>
</dbReference>
<evidence type="ECO:0000313" key="4">
    <source>
        <dbReference type="EMBL" id="KAJ8984773.1"/>
    </source>
</evidence>
<dbReference type="Proteomes" id="UP001162164">
    <property type="component" value="Unassembled WGS sequence"/>
</dbReference>
<dbReference type="Gene3D" id="3.10.290.10">
    <property type="entry name" value="RNA-binding S4 domain"/>
    <property type="match status" value="1"/>
</dbReference>
<evidence type="ECO:0000256" key="2">
    <source>
        <dbReference type="SAM" id="MobiDB-lite"/>
    </source>
</evidence>
<feature type="region of interest" description="Disordered" evidence="2">
    <location>
        <begin position="55"/>
        <end position="81"/>
    </location>
</feature>
<sequence length="218" mass="25021">MYYCRRLCSRETLKPIFNYYAKTKHFSSFCACSNPRTLQPSIASQNQSNLQICRYKSKGDKRRQKQESDSESEQETDDNFLDTMQDKNMKTLKVDATSMRLDAIIKAGLGLSRNKIEVLFYESKVRLNGEKVPKKSAHVEEGDEIDVIKGTSINNPDFLTVARIEILSVVPKEESISVKLRRCKSLTVERIIKEEIVGSLKNIGTYLYLFKCKLVCKL</sequence>
<dbReference type="Pfam" id="PF25818">
    <property type="entry name" value="MTRES1_C"/>
    <property type="match status" value="1"/>
</dbReference>
<feature type="compositionally biased region" description="Basic residues" evidence="2">
    <location>
        <begin position="55"/>
        <end position="64"/>
    </location>
</feature>
<accession>A0ABQ9K582</accession>
<dbReference type="CDD" id="cd00165">
    <property type="entry name" value="S4"/>
    <property type="match status" value="1"/>
</dbReference>
<feature type="compositionally biased region" description="Acidic residues" evidence="2">
    <location>
        <begin position="69"/>
        <end position="80"/>
    </location>
</feature>
<gene>
    <name evidence="4" type="ORF">NQ317_012136</name>
</gene>
<dbReference type="PROSITE" id="PS50889">
    <property type="entry name" value="S4"/>
    <property type="match status" value="1"/>
</dbReference>
<name>A0ABQ9K582_9CUCU</name>
<keyword evidence="1" id="KW-0694">RNA-binding</keyword>
<keyword evidence="5" id="KW-1185">Reference proteome</keyword>